<dbReference type="RefSeq" id="XP_018697053.1">
    <property type="nucleotide sequence ID" value="XM_018834429.1"/>
</dbReference>
<sequence>MGFSLINLLWLAATISTTTTTAWAAPPPPPSRFFSLHRLSHRDTAATAPDPVQQLLYIAPTSNTCAGATYPSECAVSSLAVVQDIVASFAQYNVTTAAEQAALLSWMAYESGEFKYNHNHFPAPGRPGQGTRTMMSPAFVQQYAESIPQLTAQVAAAVGTAGTPSSSVTDAQADQVLALVQPDQYSFAAAAWFYATHCTDAQKALVRQGGQQNWQTAFVTGCVGTTVDDGRVAYWQKACQALGVPVTP</sequence>
<dbReference type="OrthoDB" id="2349272at2759"/>
<comment type="caution">
    <text evidence="2">The sequence shown here is derived from an EMBL/GenBank/DDBJ whole genome shotgun (WGS) entry which is preliminary data.</text>
</comment>
<evidence type="ECO:0000313" key="3">
    <source>
        <dbReference type="Proteomes" id="UP000078343"/>
    </source>
</evidence>
<accession>A0A178ZWB9</accession>
<evidence type="ECO:0000313" key="2">
    <source>
        <dbReference type="EMBL" id="OAP63686.1"/>
    </source>
</evidence>
<protein>
    <recommendedName>
        <fullName evidence="4">Lysozyme</fullName>
    </recommendedName>
</protein>
<dbReference type="EMBL" id="LVYI01000002">
    <property type="protein sequence ID" value="OAP63686.1"/>
    <property type="molecule type" value="Genomic_DNA"/>
</dbReference>
<keyword evidence="3" id="KW-1185">Reference proteome</keyword>
<keyword evidence="1" id="KW-0732">Signal</keyword>
<proteinExistence type="predicted"/>
<dbReference type="AlphaFoldDB" id="A0A178ZWB9"/>
<evidence type="ECO:0000256" key="1">
    <source>
        <dbReference type="SAM" id="SignalP"/>
    </source>
</evidence>
<name>A0A178ZWB9_9EURO</name>
<feature type="chain" id="PRO_5008098824" description="Lysozyme" evidence="1">
    <location>
        <begin position="25"/>
        <end position="248"/>
    </location>
</feature>
<organism evidence="2 3">
    <name type="scientific">Fonsecaea erecta</name>
    <dbReference type="NCBI Taxonomy" id="1367422"/>
    <lineage>
        <taxon>Eukaryota</taxon>
        <taxon>Fungi</taxon>
        <taxon>Dikarya</taxon>
        <taxon>Ascomycota</taxon>
        <taxon>Pezizomycotina</taxon>
        <taxon>Eurotiomycetes</taxon>
        <taxon>Chaetothyriomycetidae</taxon>
        <taxon>Chaetothyriales</taxon>
        <taxon>Herpotrichiellaceae</taxon>
        <taxon>Fonsecaea</taxon>
    </lineage>
</organism>
<dbReference type="STRING" id="1367422.A0A178ZWB9"/>
<dbReference type="Proteomes" id="UP000078343">
    <property type="component" value="Unassembled WGS sequence"/>
</dbReference>
<dbReference type="GeneID" id="30007083"/>
<reference evidence="2 3" key="1">
    <citation type="submission" date="2016-04" db="EMBL/GenBank/DDBJ databases">
        <title>Draft genome of Fonsecaea erecta CBS 125763.</title>
        <authorList>
            <person name="Weiss V.A."/>
            <person name="Vicente V.A."/>
            <person name="Raittz R.T."/>
            <person name="Moreno L.F."/>
            <person name="De Souza E.M."/>
            <person name="Pedrosa F.O."/>
            <person name="Steffens M.B."/>
            <person name="Faoro H."/>
            <person name="Tadra-Sfeir M.Z."/>
            <person name="Najafzadeh M.J."/>
            <person name="Felipe M.S."/>
            <person name="Teixeira M."/>
            <person name="Sun J."/>
            <person name="Xi L."/>
            <person name="Gomes R."/>
            <person name="De Azevedo C.M."/>
            <person name="Salgado C.G."/>
            <person name="Da Silva M.B."/>
            <person name="Nascimento M.F."/>
            <person name="Queiroz-Telles F."/>
            <person name="Attili D.S."/>
            <person name="Gorbushina A."/>
        </authorList>
    </citation>
    <scope>NUCLEOTIDE SEQUENCE [LARGE SCALE GENOMIC DNA]</scope>
    <source>
        <strain evidence="2 3">CBS 125763</strain>
    </source>
</reference>
<evidence type="ECO:0008006" key="4">
    <source>
        <dbReference type="Google" id="ProtNLM"/>
    </source>
</evidence>
<feature type="signal peptide" evidence="1">
    <location>
        <begin position="1"/>
        <end position="24"/>
    </location>
</feature>
<gene>
    <name evidence="2" type="ORF">AYL99_02913</name>
</gene>